<dbReference type="Proteomes" id="UP001642484">
    <property type="component" value="Unassembled WGS sequence"/>
</dbReference>
<evidence type="ECO:0000256" key="1">
    <source>
        <dbReference type="SAM" id="MobiDB-lite"/>
    </source>
</evidence>
<accession>A0ABP0HS41</accession>
<evidence type="ECO:0008006" key="4">
    <source>
        <dbReference type="Google" id="ProtNLM"/>
    </source>
</evidence>
<dbReference type="EMBL" id="CAXAMN010001181">
    <property type="protein sequence ID" value="CAK8993044.1"/>
    <property type="molecule type" value="Genomic_DNA"/>
</dbReference>
<evidence type="ECO:0000313" key="3">
    <source>
        <dbReference type="Proteomes" id="UP001642484"/>
    </source>
</evidence>
<proteinExistence type="predicted"/>
<feature type="region of interest" description="Disordered" evidence="1">
    <location>
        <begin position="1"/>
        <end position="50"/>
    </location>
</feature>
<evidence type="ECO:0000313" key="2">
    <source>
        <dbReference type="EMBL" id="CAK8993044.1"/>
    </source>
</evidence>
<reference evidence="2 3" key="1">
    <citation type="submission" date="2024-02" db="EMBL/GenBank/DDBJ databases">
        <authorList>
            <person name="Chen Y."/>
            <person name="Shah S."/>
            <person name="Dougan E. K."/>
            <person name="Thang M."/>
            <person name="Chan C."/>
        </authorList>
    </citation>
    <scope>NUCLEOTIDE SEQUENCE [LARGE SCALE GENOMIC DNA]</scope>
</reference>
<protein>
    <recommendedName>
        <fullName evidence="4">Swiss Army Knife RNA repair protein HAD domain-containing protein</fullName>
    </recommendedName>
</protein>
<comment type="caution">
    <text evidence="2">The sequence shown here is derived from an EMBL/GenBank/DDBJ whole genome shotgun (WGS) entry which is preliminary data.</text>
</comment>
<feature type="compositionally biased region" description="Polar residues" evidence="1">
    <location>
        <begin position="1"/>
        <end position="13"/>
    </location>
</feature>
<organism evidence="2 3">
    <name type="scientific">Durusdinium trenchii</name>
    <dbReference type="NCBI Taxonomy" id="1381693"/>
    <lineage>
        <taxon>Eukaryota</taxon>
        <taxon>Sar</taxon>
        <taxon>Alveolata</taxon>
        <taxon>Dinophyceae</taxon>
        <taxon>Suessiales</taxon>
        <taxon>Symbiodiniaceae</taxon>
        <taxon>Durusdinium</taxon>
    </lineage>
</organism>
<keyword evidence="3" id="KW-1185">Reference proteome</keyword>
<gene>
    <name evidence="2" type="ORF">CCMP2556_LOCUS3099</name>
</gene>
<sequence length="406" mass="45385">MVTTLPSIPSSESVHLHHFKRRGHDDSSGLSPVGTDDSDEADEYETKAPSGAWRRQLSPCSVFSAASSGRLYAEPAQTLIFLDWDDTIFPCTEIFTTRNYTRRSREWTKPLPPDLDEELSAWRQAAGDFLQAACAISDRCVILTNSRPPWVSACIDHFAPNLKEILAKNGPVRVVYASEMMKKSKSKSDEISEKAEGVIIKMLQSLGCFHGFVSKMVESMAAMRQNAPKPHFDLTEAKFKAMRKEAESFYSQYQGQTWKNIISLGDMAYEHDAAKSLSSTRVAVSQPRERLRTKSVVLLQSPSLHGLTLQLRIWSQLLPICVRFDGDIDLYIESSCTPFTELAKALQVPSLARVKVPAVYTQPDMGVKTYVTADEERAADELLDNLPILLHEAVLGPPRETFVKAR</sequence>
<dbReference type="PANTHER" id="PTHR38899">
    <property type="entry name" value="DOMAIN OOKINETE PROTEIN, PUTATIVE-RELATED"/>
    <property type="match status" value="1"/>
</dbReference>
<name>A0ABP0HS41_9DINO</name>
<dbReference type="PANTHER" id="PTHR38899:SF1">
    <property type="entry name" value="PROTEIN KINASE"/>
    <property type="match status" value="1"/>
</dbReference>